<dbReference type="PANTHER" id="PTHR38011:SF7">
    <property type="entry name" value="2,5-DIAMINO-6-RIBOSYLAMINO-4(3H)-PYRIMIDINONE 5'-PHOSPHATE REDUCTASE"/>
    <property type="match status" value="1"/>
</dbReference>
<evidence type="ECO:0000313" key="6">
    <source>
        <dbReference type="Proteomes" id="UP001595868"/>
    </source>
</evidence>
<dbReference type="Pfam" id="PF01872">
    <property type="entry name" value="RibD_C"/>
    <property type="match status" value="1"/>
</dbReference>
<reference evidence="6" key="1">
    <citation type="journal article" date="2019" name="Int. J. Syst. Evol. Microbiol.">
        <title>The Global Catalogue of Microorganisms (GCM) 10K type strain sequencing project: providing services to taxonomists for standard genome sequencing and annotation.</title>
        <authorList>
            <consortium name="The Broad Institute Genomics Platform"/>
            <consortium name="The Broad Institute Genome Sequencing Center for Infectious Disease"/>
            <person name="Wu L."/>
            <person name="Ma J."/>
        </authorList>
    </citation>
    <scope>NUCLEOTIDE SEQUENCE [LARGE SCALE GENOMIC DNA]</scope>
    <source>
        <strain evidence="6">2902at01</strain>
    </source>
</reference>
<proteinExistence type="predicted"/>
<feature type="domain" description="Bacterial bifunctional deaminase-reductase C-terminal" evidence="4">
    <location>
        <begin position="34"/>
        <end position="225"/>
    </location>
</feature>
<sequence length="257" mass="27141">MSAVGTIRRLWPDPDTEPADTAALARLYGRADRPRVRMNFVTSVDGAVEVDGYSAGLSGPADKQVFGVLRMLCDALMVGAGTLRQEGYGAIRLDPDRRAWRRDHGLAETPTVVMVSAALALDPDAAMFTEAPVRPVVITHRRAVAPPGLDRVADVLRHGTDRVDLAAGLADLRRRGLTEVLCEGGPHLFGSLTAADLVDEVCLTVTPMLAGAGAGRITAGPPAPPRGLPLRHVLVADDGTLLLRYARPPADAGTPAR</sequence>
<comment type="pathway">
    <text evidence="1">Cofactor biosynthesis; riboflavin biosynthesis.</text>
</comment>
<evidence type="ECO:0000256" key="3">
    <source>
        <dbReference type="ARBA" id="ARBA00023002"/>
    </source>
</evidence>
<dbReference type="InterPro" id="IPR024072">
    <property type="entry name" value="DHFR-like_dom_sf"/>
</dbReference>
<dbReference type="SUPFAM" id="SSF53597">
    <property type="entry name" value="Dihydrofolate reductase-like"/>
    <property type="match status" value="1"/>
</dbReference>
<dbReference type="Gene3D" id="3.40.430.10">
    <property type="entry name" value="Dihydrofolate Reductase, subunit A"/>
    <property type="match status" value="1"/>
</dbReference>
<dbReference type="Proteomes" id="UP001595868">
    <property type="component" value="Unassembled WGS sequence"/>
</dbReference>
<evidence type="ECO:0000256" key="1">
    <source>
        <dbReference type="ARBA" id="ARBA00005104"/>
    </source>
</evidence>
<protein>
    <submittedName>
        <fullName evidence="5">Pyrimidine reductase family protein</fullName>
    </submittedName>
</protein>
<evidence type="ECO:0000313" key="5">
    <source>
        <dbReference type="EMBL" id="MFC4105378.1"/>
    </source>
</evidence>
<dbReference type="PANTHER" id="PTHR38011">
    <property type="entry name" value="DIHYDROFOLATE REDUCTASE FAMILY PROTEIN (AFU_ORTHOLOGUE AFUA_8G06820)"/>
    <property type="match status" value="1"/>
</dbReference>
<name>A0ABV8KH77_9ACTN</name>
<evidence type="ECO:0000256" key="2">
    <source>
        <dbReference type="ARBA" id="ARBA00022857"/>
    </source>
</evidence>
<keyword evidence="3" id="KW-0560">Oxidoreductase</keyword>
<dbReference type="EMBL" id="JBHSBN010000002">
    <property type="protein sequence ID" value="MFC4105378.1"/>
    <property type="molecule type" value="Genomic_DNA"/>
</dbReference>
<keyword evidence="2" id="KW-0521">NADP</keyword>
<comment type="caution">
    <text evidence="5">The sequence shown here is derived from an EMBL/GenBank/DDBJ whole genome shotgun (WGS) entry which is preliminary data.</text>
</comment>
<dbReference type="RefSeq" id="WP_377542416.1">
    <property type="nucleotide sequence ID" value="NZ_JBHSBN010000002.1"/>
</dbReference>
<evidence type="ECO:0000259" key="4">
    <source>
        <dbReference type="Pfam" id="PF01872"/>
    </source>
</evidence>
<dbReference type="InterPro" id="IPR002734">
    <property type="entry name" value="RibDG_C"/>
</dbReference>
<gene>
    <name evidence="5" type="ORF">ACFOX0_05415</name>
</gene>
<organism evidence="5 6">
    <name type="scientific">Micromonospora zhanjiangensis</name>
    <dbReference type="NCBI Taxonomy" id="1522057"/>
    <lineage>
        <taxon>Bacteria</taxon>
        <taxon>Bacillati</taxon>
        <taxon>Actinomycetota</taxon>
        <taxon>Actinomycetes</taxon>
        <taxon>Micromonosporales</taxon>
        <taxon>Micromonosporaceae</taxon>
        <taxon>Micromonospora</taxon>
    </lineage>
</organism>
<dbReference type="InterPro" id="IPR050765">
    <property type="entry name" value="Riboflavin_Biosynth_HTPR"/>
</dbReference>
<keyword evidence="6" id="KW-1185">Reference proteome</keyword>
<accession>A0ABV8KH77</accession>